<name>A0A3E1NYK4_9BACT</name>
<accession>A0A3E1NYK4</accession>
<feature type="domain" description="Glycosyl hydrolase family 13 catalytic" evidence="5">
    <location>
        <begin position="175"/>
        <end position="582"/>
    </location>
</feature>
<dbReference type="InterPro" id="IPR044505">
    <property type="entry name" value="GlgX_Isoamylase_N_E_set"/>
</dbReference>
<dbReference type="SMART" id="SM00642">
    <property type="entry name" value="Aamy"/>
    <property type="match status" value="1"/>
</dbReference>
<comment type="caution">
    <text evidence="6">The sequence shown here is derived from an EMBL/GenBank/DDBJ whole genome shotgun (WGS) entry which is preliminary data.</text>
</comment>
<dbReference type="EMBL" id="QTJV01000008">
    <property type="protein sequence ID" value="RFM32975.1"/>
    <property type="molecule type" value="Genomic_DNA"/>
</dbReference>
<dbReference type="InterPro" id="IPR048644">
    <property type="entry name" value="Isoamylase_C"/>
</dbReference>
<keyword evidence="2" id="KW-0378">Hydrolase</keyword>
<dbReference type="SUPFAM" id="SSF81296">
    <property type="entry name" value="E set domains"/>
    <property type="match status" value="1"/>
</dbReference>
<feature type="compositionally biased region" description="Basic and acidic residues" evidence="4">
    <location>
        <begin position="482"/>
        <end position="493"/>
    </location>
</feature>
<dbReference type="Gene3D" id="3.20.20.80">
    <property type="entry name" value="Glycosidases"/>
    <property type="match status" value="1"/>
</dbReference>
<evidence type="ECO:0000313" key="7">
    <source>
        <dbReference type="Proteomes" id="UP000261174"/>
    </source>
</evidence>
<keyword evidence="3" id="KW-0326">Glycosidase</keyword>
<dbReference type="InterPro" id="IPR011837">
    <property type="entry name" value="Glycogen_debranch_GlgX"/>
</dbReference>
<proteinExistence type="inferred from homology"/>
<evidence type="ECO:0000259" key="5">
    <source>
        <dbReference type="SMART" id="SM00642"/>
    </source>
</evidence>
<evidence type="ECO:0000256" key="4">
    <source>
        <dbReference type="SAM" id="MobiDB-lite"/>
    </source>
</evidence>
<dbReference type="Gene3D" id="2.60.40.1180">
    <property type="entry name" value="Golgi alpha-mannosidase II"/>
    <property type="match status" value="1"/>
</dbReference>
<dbReference type="SUPFAM" id="SSF51445">
    <property type="entry name" value="(Trans)glycosidases"/>
    <property type="match status" value="1"/>
</dbReference>
<dbReference type="InterPro" id="IPR014756">
    <property type="entry name" value="Ig_E-set"/>
</dbReference>
<dbReference type="InterPro" id="IPR013780">
    <property type="entry name" value="Glyco_hydro_b"/>
</dbReference>
<dbReference type="Pfam" id="PF02922">
    <property type="entry name" value="CBM_48"/>
    <property type="match status" value="1"/>
</dbReference>
<comment type="similarity">
    <text evidence="1">Belongs to the glycosyl hydrolase 13 family.</text>
</comment>
<feature type="region of interest" description="Disordered" evidence="4">
    <location>
        <begin position="482"/>
        <end position="504"/>
    </location>
</feature>
<protein>
    <submittedName>
        <fullName evidence="6">Glycogen debranching enzyme GlgX</fullName>
    </submittedName>
</protein>
<dbReference type="PANTHER" id="PTHR43002">
    <property type="entry name" value="GLYCOGEN DEBRANCHING ENZYME"/>
    <property type="match status" value="1"/>
</dbReference>
<dbReference type="Pfam" id="PF21331">
    <property type="entry name" value="Isoamylase_C"/>
    <property type="match status" value="1"/>
</dbReference>
<dbReference type="NCBIfam" id="TIGR02100">
    <property type="entry name" value="glgX_debranch"/>
    <property type="match status" value="1"/>
</dbReference>
<dbReference type="Pfam" id="PF00128">
    <property type="entry name" value="Alpha-amylase"/>
    <property type="match status" value="1"/>
</dbReference>
<dbReference type="Gene3D" id="2.60.40.10">
    <property type="entry name" value="Immunoglobulins"/>
    <property type="match status" value="1"/>
</dbReference>
<dbReference type="SUPFAM" id="SSF51011">
    <property type="entry name" value="Glycosyl hydrolase domain"/>
    <property type="match status" value="1"/>
</dbReference>
<dbReference type="CDD" id="cd02856">
    <property type="entry name" value="E_set_GDE_Isoamylase_N"/>
    <property type="match status" value="1"/>
</dbReference>
<evidence type="ECO:0000256" key="2">
    <source>
        <dbReference type="ARBA" id="ARBA00022801"/>
    </source>
</evidence>
<dbReference type="RefSeq" id="WP_116855411.1">
    <property type="nucleotide sequence ID" value="NZ_QTJV01000008.1"/>
</dbReference>
<evidence type="ECO:0000313" key="6">
    <source>
        <dbReference type="EMBL" id="RFM32975.1"/>
    </source>
</evidence>
<dbReference type="Proteomes" id="UP000261174">
    <property type="component" value="Unassembled WGS sequence"/>
</dbReference>
<dbReference type="InterPro" id="IPR017853">
    <property type="entry name" value="GH"/>
</dbReference>
<sequence length="730" mass="83190">MNTSQQTLELPAHITPGSPYPLGATPDDQGVNFAIYADYADGVELCLFNDLTDTKESQRIKMTERFHQVWHVHVAGLKPGQLYGYRVSGPYNPQEGSRFNSNKLLLDPYAKAISGTINWHDSLFGYQIGHPDEDLSFSETDSAPYIPKSVVVDDTFDWEDDKFPKIPYNDTIIYEMHVKGFTKMHPDIPEEIRGTYAAIGHPVTIDYLKKLGITAVELMPVHHFVSDRHLVEKGLSNYWGYNTIGYFAPDARYSSSGTQGQQVHEFKEMVKALHKAGIEVFLDVVYNHTAEGNHLGPTLSFRGVDNCSYYRLTEDKRYYMDYTGTGNTLNARLPNVLRLIMDSLRYWVEQMHIDGFRFDLASALARELHEVNSLSAFFEIIYQDPVISQVKLIAEPWDVGEGGYQVGKFPPGWAEWNGIYRDCIRGYWKGDDSMLAEFALRFTGSPDLYQSDYRLPTASINFITAHDGFTLHDLVSYNEKHNEANGEDNKDGANDNNSCNWGAEGETDDPGIISIREQIKRNFLATLFLSQGVPMLVAGDEIGNTQHGNNNAYCQDNEISWLDWSKQDLELQEFTRTMIKIRQMHTTFARPGWFQGMPIKGVEDIGWFLPDATEMQEDHWKEYYAKSIGIFLNGKGLRCVNEKGEKMVDDTFYVIFNAHHDTIEYTLPPEKYAKGWERILDTSKWKTEDKEVYTASDKVKIPGHSISLFIHKENLKPVPGLPVPEVKSEK</sequence>
<dbReference type="GO" id="GO:0005980">
    <property type="term" value="P:glycogen catabolic process"/>
    <property type="evidence" value="ECO:0007669"/>
    <property type="project" value="InterPro"/>
</dbReference>
<gene>
    <name evidence="6" type="primary">glgX</name>
    <name evidence="6" type="ORF">DXN04_21310</name>
</gene>
<dbReference type="AlphaFoldDB" id="A0A3E1NYK4"/>
<dbReference type="OrthoDB" id="9761875at2"/>
<dbReference type="CDD" id="cd11326">
    <property type="entry name" value="AmyAc_Glg_debranch"/>
    <property type="match status" value="1"/>
</dbReference>
<keyword evidence="7" id="KW-1185">Reference proteome</keyword>
<reference evidence="6 7" key="1">
    <citation type="submission" date="2018-08" db="EMBL/GenBank/DDBJ databases">
        <title>Chitinophaga sp. K20C18050901, a novel bacterium isolated from forest soil.</title>
        <authorList>
            <person name="Wang C."/>
        </authorList>
    </citation>
    <scope>NUCLEOTIDE SEQUENCE [LARGE SCALE GENOMIC DNA]</scope>
    <source>
        <strain evidence="6 7">K20C18050901</strain>
    </source>
</reference>
<organism evidence="6 7">
    <name type="scientific">Chitinophaga silvisoli</name>
    <dbReference type="NCBI Taxonomy" id="2291814"/>
    <lineage>
        <taxon>Bacteria</taxon>
        <taxon>Pseudomonadati</taxon>
        <taxon>Bacteroidota</taxon>
        <taxon>Chitinophagia</taxon>
        <taxon>Chitinophagales</taxon>
        <taxon>Chitinophagaceae</taxon>
        <taxon>Chitinophaga</taxon>
    </lineage>
</organism>
<dbReference type="InterPro" id="IPR013783">
    <property type="entry name" value="Ig-like_fold"/>
</dbReference>
<evidence type="ECO:0000256" key="1">
    <source>
        <dbReference type="ARBA" id="ARBA00008061"/>
    </source>
</evidence>
<dbReference type="GO" id="GO:0004135">
    <property type="term" value="F:amylo-alpha-1,6-glucosidase activity"/>
    <property type="evidence" value="ECO:0007669"/>
    <property type="project" value="InterPro"/>
</dbReference>
<dbReference type="InterPro" id="IPR006047">
    <property type="entry name" value="GH13_cat_dom"/>
</dbReference>
<evidence type="ECO:0000256" key="3">
    <source>
        <dbReference type="ARBA" id="ARBA00023295"/>
    </source>
</evidence>
<dbReference type="InterPro" id="IPR004193">
    <property type="entry name" value="Glyco_hydro_13_N"/>
</dbReference>